<dbReference type="eggNOG" id="KOG1680">
    <property type="taxonomic scope" value="Eukaryota"/>
</dbReference>
<dbReference type="GO" id="GO:0006635">
    <property type="term" value="P:fatty acid beta-oxidation"/>
    <property type="evidence" value="ECO:0007669"/>
    <property type="project" value="TreeGrafter"/>
</dbReference>
<accession>A0A0L0DJA2</accession>
<dbReference type="InterPro" id="IPR001753">
    <property type="entry name" value="Enoyl-CoA_hydra/iso"/>
</dbReference>
<dbReference type="RefSeq" id="XP_013755431.1">
    <property type="nucleotide sequence ID" value="XM_013899977.1"/>
</dbReference>
<dbReference type="EMBL" id="GL349472">
    <property type="protein sequence ID" value="KNC52387.1"/>
    <property type="molecule type" value="Genomic_DNA"/>
</dbReference>
<keyword evidence="4" id="KW-1185">Reference proteome</keyword>
<comment type="similarity">
    <text evidence="1 2">Belongs to the enoyl-CoA hydratase/isomerase family.</text>
</comment>
<dbReference type="OMA" id="SCDMVVC"/>
<dbReference type="PANTHER" id="PTHR11941">
    <property type="entry name" value="ENOYL-COA HYDRATASE-RELATED"/>
    <property type="match status" value="1"/>
</dbReference>
<dbReference type="OrthoDB" id="2139957at2759"/>
<keyword evidence="3" id="KW-0413">Isomerase</keyword>
<dbReference type="CDD" id="cd06558">
    <property type="entry name" value="crotonase-like"/>
    <property type="match status" value="1"/>
</dbReference>
<dbReference type="GO" id="GO:0005739">
    <property type="term" value="C:mitochondrion"/>
    <property type="evidence" value="ECO:0007669"/>
    <property type="project" value="TreeGrafter"/>
</dbReference>
<dbReference type="Gene3D" id="3.90.226.10">
    <property type="entry name" value="2-enoyl-CoA Hydratase, Chain A, domain 1"/>
    <property type="match status" value="1"/>
</dbReference>
<dbReference type="STRING" id="461836.A0A0L0DJA2"/>
<reference evidence="3 4" key="1">
    <citation type="submission" date="2010-05" db="EMBL/GenBank/DDBJ databases">
        <title>The Genome Sequence of Thecamonas trahens ATCC 50062.</title>
        <authorList>
            <consortium name="The Broad Institute Genome Sequencing Platform"/>
            <person name="Russ C."/>
            <person name="Cuomo C."/>
            <person name="Shea T."/>
            <person name="Young S.K."/>
            <person name="Zeng Q."/>
            <person name="Koehrsen M."/>
            <person name="Haas B."/>
            <person name="Borodovsky M."/>
            <person name="Guigo R."/>
            <person name="Alvarado L."/>
            <person name="Berlin A."/>
            <person name="Bochicchio J."/>
            <person name="Borenstein D."/>
            <person name="Chapman S."/>
            <person name="Chen Z."/>
            <person name="Freedman E."/>
            <person name="Gellesch M."/>
            <person name="Goldberg J."/>
            <person name="Griggs A."/>
            <person name="Gujja S."/>
            <person name="Heilman E."/>
            <person name="Heiman D."/>
            <person name="Hepburn T."/>
            <person name="Howarth C."/>
            <person name="Jen D."/>
            <person name="Larson L."/>
            <person name="Mehta T."/>
            <person name="Park D."/>
            <person name="Pearson M."/>
            <person name="Roberts A."/>
            <person name="Saif S."/>
            <person name="Shenoy N."/>
            <person name="Sisk P."/>
            <person name="Stolte C."/>
            <person name="Sykes S."/>
            <person name="Thomson T."/>
            <person name="Walk T."/>
            <person name="White J."/>
            <person name="Yandava C."/>
            <person name="Burger G."/>
            <person name="Gray M.W."/>
            <person name="Holland P.W.H."/>
            <person name="King N."/>
            <person name="Lang F.B.F."/>
            <person name="Roger A.J."/>
            <person name="Ruiz-Trillo I."/>
            <person name="Lander E."/>
            <person name="Nusbaum C."/>
        </authorList>
    </citation>
    <scope>NUCLEOTIDE SEQUENCE [LARGE SCALE GENOMIC DNA]</scope>
    <source>
        <strain evidence="3 4">ATCC 50062</strain>
    </source>
</reference>
<dbReference type="GO" id="GO:0016853">
    <property type="term" value="F:isomerase activity"/>
    <property type="evidence" value="ECO:0007669"/>
    <property type="project" value="UniProtKB-KW"/>
</dbReference>
<sequence>MLRCIATLTATAAPRLGAASCRAVTTAAGESEPLVVVTTRDNGVASLELNAPASLNALTVAMGGEFTAAVRELSADEAVRAVVVTGRGRAFSAGGDLAFLHERTQDNPVSNTAHMMAFYRAFLAVRDLPVPVIAAINGHAVGAGCCFALAADMRLVHDAAKVGFNFVRLGLHPGMGCTHTLPALVGPQRAARLLLSGDLVSGAEAVDLGLANELVTAPEDPAAGIRSTFDAALALAADLAANTSPEASRTLTRTLRNAADVGLDAALAREADCQAHSYASLDFQQRLADMRAATSSKAKAKRA</sequence>
<name>A0A0L0DJA2_THETB</name>
<protein>
    <submittedName>
        <fullName evidence="3">Enoyl-CoA hydratase/isomerase</fullName>
    </submittedName>
</protein>
<evidence type="ECO:0000313" key="4">
    <source>
        <dbReference type="Proteomes" id="UP000054408"/>
    </source>
</evidence>
<dbReference type="InterPro" id="IPR018376">
    <property type="entry name" value="Enoyl-CoA_hyd/isom_CS"/>
</dbReference>
<dbReference type="PROSITE" id="PS00166">
    <property type="entry name" value="ENOYL_COA_HYDRATASE"/>
    <property type="match status" value="1"/>
</dbReference>
<dbReference type="Proteomes" id="UP000054408">
    <property type="component" value="Unassembled WGS sequence"/>
</dbReference>
<dbReference type="AlphaFoldDB" id="A0A0L0DJA2"/>
<dbReference type="PANTHER" id="PTHR11941:SF173">
    <property type="entry name" value="3-HYDROXYBUTYRYL-COA DEHYDRATASE-LIKE PROTEIN, MITOCHONDRIAL"/>
    <property type="match status" value="1"/>
</dbReference>
<gene>
    <name evidence="3" type="ORF">AMSG_08361</name>
</gene>
<organism evidence="3 4">
    <name type="scientific">Thecamonas trahens ATCC 50062</name>
    <dbReference type="NCBI Taxonomy" id="461836"/>
    <lineage>
        <taxon>Eukaryota</taxon>
        <taxon>Apusozoa</taxon>
        <taxon>Apusomonadida</taxon>
        <taxon>Apusomonadidae</taxon>
        <taxon>Thecamonas</taxon>
    </lineage>
</organism>
<evidence type="ECO:0000256" key="2">
    <source>
        <dbReference type="RuleBase" id="RU003707"/>
    </source>
</evidence>
<evidence type="ECO:0000256" key="1">
    <source>
        <dbReference type="ARBA" id="ARBA00005254"/>
    </source>
</evidence>
<dbReference type="SUPFAM" id="SSF52096">
    <property type="entry name" value="ClpP/crotonase"/>
    <property type="match status" value="1"/>
</dbReference>
<dbReference type="GeneID" id="25567070"/>
<proteinExistence type="inferred from homology"/>
<dbReference type="Pfam" id="PF00378">
    <property type="entry name" value="ECH_1"/>
    <property type="match status" value="1"/>
</dbReference>
<evidence type="ECO:0000313" key="3">
    <source>
        <dbReference type="EMBL" id="KNC52387.1"/>
    </source>
</evidence>
<dbReference type="InterPro" id="IPR029045">
    <property type="entry name" value="ClpP/crotonase-like_dom_sf"/>
</dbReference>